<name>A0A7Z1AFT7_9GAMM</name>
<reference evidence="3 4" key="1">
    <citation type="submission" date="2016-06" db="EMBL/GenBank/DDBJ databases">
        <title>Genome sequence of endosymbiont of Candidatus Endolucinida thiodiazotropha.</title>
        <authorList>
            <person name="Poehlein A."/>
            <person name="Koenig S."/>
            <person name="Heiden S.E."/>
            <person name="Thuermer A."/>
            <person name="Voget S."/>
            <person name="Daniel R."/>
            <person name="Markert S."/>
            <person name="Gros O."/>
            <person name="Schweder T."/>
        </authorList>
    </citation>
    <scope>NUCLEOTIDE SEQUENCE [LARGE SCALE GENOMIC DNA]</scope>
    <source>
        <strain evidence="3 4">COS</strain>
    </source>
</reference>
<evidence type="ECO:0000313" key="3">
    <source>
        <dbReference type="EMBL" id="ODJ88420.1"/>
    </source>
</evidence>
<dbReference type="InterPro" id="IPR003774">
    <property type="entry name" value="AlgH-like"/>
</dbReference>
<dbReference type="HAMAP" id="MF_00758">
    <property type="entry name" value="UPF0301"/>
    <property type="match status" value="1"/>
</dbReference>
<dbReference type="Proteomes" id="UP000094769">
    <property type="component" value="Unassembled WGS sequence"/>
</dbReference>
<gene>
    <name evidence="3" type="ORF">CODIS_14270</name>
</gene>
<evidence type="ECO:0000256" key="2">
    <source>
        <dbReference type="HAMAP-Rule" id="MF_00758"/>
    </source>
</evidence>
<dbReference type="PANTHER" id="PTHR30327:SF1">
    <property type="entry name" value="UPF0301 PROTEIN YQGE"/>
    <property type="match status" value="1"/>
</dbReference>
<comment type="caution">
    <text evidence="3">The sequence shown here is derived from an EMBL/GenBank/DDBJ whole genome shotgun (WGS) entry which is preliminary data.</text>
</comment>
<dbReference type="AlphaFoldDB" id="A0A7Z1AFT7"/>
<dbReference type="SUPFAM" id="SSF143456">
    <property type="entry name" value="VC0467-like"/>
    <property type="match status" value="1"/>
</dbReference>
<comment type="similarity">
    <text evidence="1 2">Belongs to the UPF0301 (AlgH) family.</text>
</comment>
<dbReference type="EMBL" id="MARB01000006">
    <property type="protein sequence ID" value="ODJ88420.1"/>
    <property type="molecule type" value="Genomic_DNA"/>
</dbReference>
<dbReference type="Gene3D" id="3.40.1740.10">
    <property type="entry name" value="VC0467-like"/>
    <property type="match status" value="1"/>
</dbReference>
<organism evidence="3 4">
    <name type="scientific">Candidatus Thiodiazotropha endolucinida</name>
    <dbReference type="NCBI Taxonomy" id="1655433"/>
    <lineage>
        <taxon>Bacteria</taxon>
        <taxon>Pseudomonadati</taxon>
        <taxon>Pseudomonadota</taxon>
        <taxon>Gammaproteobacteria</taxon>
        <taxon>Chromatiales</taxon>
        <taxon>Sedimenticolaceae</taxon>
        <taxon>Candidatus Thiodiazotropha</taxon>
    </lineage>
</organism>
<keyword evidence="4" id="KW-1185">Reference proteome</keyword>
<protein>
    <recommendedName>
        <fullName evidence="2">UPF0301 protein CODIS_14270</fullName>
    </recommendedName>
</protein>
<proteinExistence type="inferred from homology"/>
<dbReference type="NCBIfam" id="NF001266">
    <property type="entry name" value="PRK00228.1-1"/>
    <property type="match status" value="1"/>
</dbReference>
<dbReference type="GO" id="GO:0005829">
    <property type="term" value="C:cytosol"/>
    <property type="evidence" value="ECO:0007669"/>
    <property type="project" value="TreeGrafter"/>
</dbReference>
<dbReference type="OrthoDB" id="9807486at2"/>
<accession>A0A7Z1AFT7</accession>
<evidence type="ECO:0000313" key="4">
    <source>
        <dbReference type="Proteomes" id="UP000094769"/>
    </source>
</evidence>
<dbReference type="RefSeq" id="WP_069122734.1">
    <property type="nucleotide sequence ID" value="NZ_MARB01000006.1"/>
</dbReference>
<evidence type="ECO:0000256" key="1">
    <source>
        <dbReference type="ARBA" id="ARBA00009600"/>
    </source>
</evidence>
<sequence>MRPETNLTNHFLIAMPRLEDPNFFHTVTYICEHTTDGAMGIVINRPMDLHLADIFEQLEIQISTNDIAEQPVYIGGPVQSDRGFVLHDSSTEWASTLKVTAEISVTTSLDILEAIATGKGPEHNLVALGYAGWGAGQLESELAQNAWLSGPAESDIIFNRASDERWQAAADLLGVDLNLLSGDTGHA</sequence>
<dbReference type="PANTHER" id="PTHR30327">
    <property type="entry name" value="UNCHARACTERIZED PROTEIN YQGE"/>
    <property type="match status" value="1"/>
</dbReference>
<dbReference type="Pfam" id="PF02622">
    <property type="entry name" value="DUF179"/>
    <property type="match status" value="1"/>
</dbReference>